<feature type="signal peptide" evidence="5">
    <location>
        <begin position="1"/>
        <end position="25"/>
    </location>
</feature>
<dbReference type="PANTHER" id="PTHR43774:SF1">
    <property type="entry name" value="PEPTIDE METHIONINE SULFOXIDE REDUCTASE MSRA 2"/>
    <property type="match status" value="1"/>
</dbReference>
<protein>
    <recommendedName>
        <fullName evidence="4">Peptide methionine sulfoxide reductase MsrA</fullName>
        <shortName evidence="4">Protein-methionine-S-oxide reductase</shortName>
        <ecNumber evidence="4">1.8.4.11</ecNumber>
    </recommendedName>
    <alternativeName>
        <fullName evidence="4">Peptide-methionine (S)-S-oxide reductase</fullName>
        <shortName evidence="4">Peptide Met(O) reductase</shortName>
    </alternativeName>
</protein>
<dbReference type="InterPro" id="IPR002569">
    <property type="entry name" value="Met_Sox_Rdtase_MsrA_dom"/>
</dbReference>
<comment type="caution">
    <text evidence="7">The sequence shown here is derived from an EMBL/GenBank/DDBJ whole genome shotgun (WGS) entry which is preliminary data.</text>
</comment>
<feature type="active site" evidence="4">
    <location>
        <position position="37"/>
    </location>
</feature>
<evidence type="ECO:0000256" key="5">
    <source>
        <dbReference type="SAM" id="SignalP"/>
    </source>
</evidence>
<dbReference type="EMBL" id="BMXR01000015">
    <property type="protein sequence ID" value="GGX71779.1"/>
    <property type="molecule type" value="Genomic_DNA"/>
</dbReference>
<evidence type="ECO:0000259" key="6">
    <source>
        <dbReference type="Pfam" id="PF01625"/>
    </source>
</evidence>
<keyword evidence="8" id="KW-1185">Reference proteome</keyword>
<evidence type="ECO:0000256" key="4">
    <source>
        <dbReference type="HAMAP-Rule" id="MF_01401"/>
    </source>
</evidence>
<reference evidence="7" key="2">
    <citation type="submission" date="2020-09" db="EMBL/GenBank/DDBJ databases">
        <authorList>
            <person name="Sun Q."/>
            <person name="Kim S."/>
        </authorList>
    </citation>
    <scope>NUCLEOTIDE SEQUENCE</scope>
    <source>
        <strain evidence="7">KCTC 22169</strain>
    </source>
</reference>
<evidence type="ECO:0000313" key="7">
    <source>
        <dbReference type="EMBL" id="GGX71779.1"/>
    </source>
</evidence>
<comment type="similarity">
    <text evidence="4">Belongs to the MsrA Met sulfoxide reductase family.</text>
</comment>
<evidence type="ECO:0000256" key="3">
    <source>
        <dbReference type="ARBA" id="ARBA00048782"/>
    </source>
</evidence>
<evidence type="ECO:0000313" key="8">
    <source>
        <dbReference type="Proteomes" id="UP000626148"/>
    </source>
</evidence>
<proteinExistence type="inferred from homology"/>
<dbReference type="GO" id="GO:0008113">
    <property type="term" value="F:peptide-methionine (S)-S-oxide reductase activity"/>
    <property type="evidence" value="ECO:0007669"/>
    <property type="project" value="UniProtKB-UniRule"/>
</dbReference>
<dbReference type="SUPFAM" id="SSF55068">
    <property type="entry name" value="Peptide methionine sulfoxide reductase"/>
    <property type="match status" value="1"/>
</dbReference>
<sequence>MSDAMKGVLAVGLAAALSWVAPVSAETMAKATFAGGCFWCVEEAFDKVEGVTQTVSGYANGHVENPSYKQVVQGGTGHVEALQVTYDRSRVSYETLLEAFWANVDPLDDGGQFCDRGASYTTGIFHHTEAQRQLAEQSRQRLSEQYDLSSGIVTPIEPLEAFYPAEQYHQNYHQKNSVRYNYYVWRCGRHDRLEELWGEAEGKRLSLFPESS</sequence>
<comment type="function">
    <text evidence="4">Has an important function as a repair enzyme for proteins that have been inactivated by oxidation. Catalyzes the reversible oxidation-reduction of methionine sulfoxide in proteins to methionine.</text>
</comment>
<dbReference type="EC" id="1.8.4.11" evidence="4"/>
<dbReference type="RefSeq" id="WP_229805477.1">
    <property type="nucleotide sequence ID" value="NZ_BMXR01000015.1"/>
</dbReference>
<keyword evidence="1 4" id="KW-0560">Oxidoreductase</keyword>
<evidence type="ECO:0000256" key="1">
    <source>
        <dbReference type="ARBA" id="ARBA00023002"/>
    </source>
</evidence>
<gene>
    <name evidence="4 7" type="primary">msrA</name>
    <name evidence="7" type="ORF">GCM10007392_43930</name>
</gene>
<organism evidence="7 8">
    <name type="scientific">Saccharospirillum salsuginis</name>
    <dbReference type="NCBI Taxonomy" id="418750"/>
    <lineage>
        <taxon>Bacteria</taxon>
        <taxon>Pseudomonadati</taxon>
        <taxon>Pseudomonadota</taxon>
        <taxon>Gammaproteobacteria</taxon>
        <taxon>Oceanospirillales</taxon>
        <taxon>Saccharospirillaceae</taxon>
        <taxon>Saccharospirillum</taxon>
    </lineage>
</organism>
<dbReference type="PANTHER" id="PTHR43774">
    <property type="entry name" value="PEPTIDE METHIONINE SULFOXIDE REDUCTASE"/>
    <property type="match status" value="1"/>
</dbReference>
<dbReference type="NCBIfam" id="TIGR00401">
    <property type="entry name" value="msrA"/>
    <property type="match status" value="1"/>
</dbReference>
<dbReference type="Proteomes" id="UP000626148">
    <property type="component" value="Unassembled WGS sequence"/>
</dbReference>
<dbReference type="Pfam" id="PF01625">
    <property type="entry name" value="PMSR"/>
    <property type="match status" value="1"/>
</dbReference>
<feature type="domain" description="Peptide methionine sulphoxide reductase MsrA" evidence="6">
    <location>
        <begin position="30"/>
        <end position="181"/>
    </location>
</feature>
<name>A0A918KQ13_9GAMM</name>
<comment type="catalytic activity">
    <reaction evidence="2 4">
        <text>L-methionyl-[protein] + [thioredoxin]-disulfide + H2O = L-methionyl-(S)-S-oxide-[protein] + [thioredoxin]-dithiol</text>
        <dbReference type="Rhea" id="RHEA:14217"/>
        <dbReference type="Rhea" id="RHEA-COMP:10698"/>
        <dbReference type="Rhea" id="RHEA-COMP:10700"/>
        <dbReference type="Rhea" id="RHEA-COMP:12313"/>
        <dbReference type="Rhea" id="RHEA-COMP:12315"/>
        <dbReference type="ChEBI" id="CHEBI:15377"/>
        <dbReference type="ChEBI" id="CHEBI:16044"/>
        <dbReference type="ChEBI" id="CHEBI:29950"/>
        <dbReference type="ChEBI" id="CHEBI:44120"/>
        <dbReference type="ChEBI" id="CHEBI:50058"/>
        <dbReference type="EC" id="1.8.4.11"/>
    </reaction>
</comment>
<comment type="catalytic activity">
    <reaction evidence="3 4">
        <text>[thioredoxin]-disulfide + L-methionine + H2O = L-methionine (S)-S-oxide + [thioredoxin]-dithiol</text>
        <dbReference type="Rhea" id="RHEA:19993"/>
        <dbReference type="Rhea" id="RHEA-COMP:10698"/>
        <dbReference type="Rhea" id="RHEA-COMP:10700"/>
        <dbReference type="ChEBI" id="CHEBI:15377"/>
        <dbReference type="ChEBI" id="CHEBI:29950"/>
        <dbReference type="ChEBI" id="CHEBI:50058"/>
        <dbReference type="ChEBI" id="CHEBI:57844"/>
        <dbReference type="ChEBI" id="CHEBI:58772"/>
        <dbReference type="EC" id="1.8.4.11"/>
    </reaction>
</comment>
<dbReference type="InterPro" id="IPR036509">
    <property type="entry name" value="Met_Sox_Rdtase_MsrA_sf"/>
</dbReference>
<feature type="chain" id="PRO_5037564918" description="Peptide methionine sulfoxide reductase MsrA" evidence="5">
    <location>
        <begin position="26"/>
        <end position="212"/>
    </location>
</feature>
<evidence type="ECO:0000256" key="2">
    <source>
        <dbReference type="ARBA" id="ARBA00047806"/>
    </source>
</evidence>
<dbReference type="HAMAP" id="MF_01401">
    <property type="entry name" value="MsrA"/>
    <property type="match status" value="1"/>
</dbReference>
<dbReference type="AlphaFoldDB" id="A0A918KQ13"/>
<reference evidence="7" key="1">
    <citation type="journal article" date="2014" name="Int. J. Syst. Evol. Microbiol.">
        <title>Complete genome sequence of Corynebacterium casei LMG S-19264T (=DSM 44701T), isolated from a smear-ripened cheese.</title>
        <authorList>
            <consortium name="US DOE Joint Genome Institute (JGI-PGF)"/>
            <person name="Walter F."/>
            <person name="Albersmeier A."/>
            <person name="Kalinowski J."/>
            <person name="Ruckert C."/>
        </authorList>
    </citation>
    <scope>NUCLEOTIDE SEQUENCE</scope>
    <source>
        <strain evidence="7">KCTC 22169</strain>
    </source>
</reference>
<dbReference type="Gene3D" id="3.30.1060.10">
    <property type="entry name" value="Peptide methionine sulphoxide reductase MsrA"/>
    <property type="match status" value="1"/>
</dbReference>
<accession>A0A918KQ13</accession>
<keyword evidence="5" id="KW-0732">Signal</keyword>